<protein>
    <submittedName>
        <fullName evidence="1">Uncharacterized protein</fullName>
    </submittedName>
</protein>
<sequence>MLSWDQDEYEKGFLRGLDAAWGNKMRRRQENESWSSAMTSGYKFGFRTARTLGREYAKTRRSEKIAEIVATSILACGVWVACRWL</sequence>
<dbReference type="Proteomes" id="UP000250078">
    <property type="component" value="Unassembled WGS sequence"/>
</dbReference>
<proteinExistence type="predicted"/>
<name>A0ACC8EN10_9PEZI</name>
<evidence type="ECO:0000313" key="2">
    <source>
        <dbReference type="Proteomes" id="UP000250078"/>
    </source>
</evidence>
<keyword evidence="2" id="KW-1185">Reference proteome</keyword>
<organism evidence="1 2">
    <name type="scientific">Cenococcum geophilum 1.58</name>
    <dbReference type="NCBI Taxonomy" id="794803"/>
    <lineage>
        <taxon>Eukaryota</taxon>
        <taxon>Fungi</taxon>
        <taxon>Dikarya</taxon>
        <taxon>Ascomycota</taxon>
        <taxon>Pezizomycotina</taxon>
        <taxon>Dothideomycetes</taxon>
        <taxon>Pleosporomycetidae</taxon>
        <taxon>Gloniales</taxon>
        <taxon>Gloniaceae</taxon>
        <taxon>Cenococcum</taxon>
    </lineage>
</organism>
<accession>A0ACC8EN10</accession>
<reference evidence="1 2" key="1">
    <citation type="journal article" date="2016" name="Nat. Commun.">
        <title>Ectomycorrhizal ecology is imprinted in the genome of the dominant symbiotic fungus Cenococcum geophilum.</title>
        <authorList>
            <consortium name="DOE Joint Genome Institute"/>
            <person name="Peter M."/>
            <person name="Kohler A."/>
            <person name="Ohm R.A."/>
            <person name="Kuo A."/>
            <person name="Krutzmann J."/>
            <person name="Morin E."/>
            <person name="Arend M."/>
            <person name="Barry K.W."/>
            <person name="Binder M."/>
            <person name="Choi C."/>
            <person name="Clum A."/>
            <person name="Copeland A."/>
            <person name="Grisel N."/>
            <person name="Haridas S."/>
            <person name="Kipfer T."/>
            <person name="LaButti K."/>
            <person name="Lindquist E."/>
            <person name="Lipzen A."/>
            <person name="Maire R."/>
            <person name="Meier B."/>
            <person name="Mihaltcheva S."/>
            <person name="Molinier V."/>
            <person name="Murat C."/>
            <person name="Poggeler S."/>
            <person name="Quandt C.A."/>
            <person name="Sperisen C."/>
            <person name="Tritt A."/>
            <person name="Tisserant E."/>
            <person name="Crous P.W."/>
            <person name="Henrissat B."/>
            <person name="Nehls U."/>
            <person name="Egli S."/>
            <person name="Spatafora J.W."/>
            <person name="Grigoriev I.V."/>
            <person name="Martin F.M."/>
        </authorList>
    </citation>
    <scope>NUCLEOTIDE SEQUENCE [LARGE SCALE GENOMIC DNA]</scope>
    <source>
        <strain evidence="1 2">1.58</strain>
    </source>
</reference>
<gene>
    <name evidence="1" type="ORF">K441DRAFT_670299</name>
</gene>
<evidence type="ECO:0000313" key="1">
    <source>
        <dbReference type="EMBL" id="OCK87684.1"/>
    </source>
</evidence>
<dbReference type="EMBL" id="KV748256">
    <property type="protein sequence ID" value="OCK87684.1"/>
    <property type="molecule type" value="Genomic_DNA"/>
</dbReference>